<dbReference type="Pfam" id="PF10898">
    <property type="entry name" value="DUF2716"/>
    <property type="match status" value="1"/>
</dbReference>
<reference evidence="1 2" key="1">
    <citation type="journal article" date="2012" name="J. Bacteriol.">
        <title>Genome sequence of the bacterium Streptomyces davawensis JCM 4913 and heterologous production of the unique antibiotic roseoflavin.</title>
        <authorList>
            <person name="Jankowitsch F."/>
            <person name="Schwarz J."/>
            <person name="Ruckert C."/>
            <person name="Gust B."/>
            <person name="Szczepanowski R."/>
            <person name="Blom J."/>
            <person name="Pelzer S."/>
            <person name="Kalinowski J."/>
            <person name="Mack M."/>
        </authorList>
    </citation>
    <scope>NUCLEOTIDE SEQUENCE [LARGE SCALE GENOMIC DNA]</scope>
    <source>
        <strain evidence="2">DSM 101723 / JCM 4913 / KCC S-0913 / 768</strain>
    </source>
</reference>
<dbReference type="KEGG" id="sdv:BN159_1378"/>
<organism evidence="1 2">
    <name type="scientific">Streptomyces davaonensis (strain DSM 101723 / JCM 4913 / KCC S-0913 / 768)</name>
    <dbReference type="NCBI Taxonomy" id="1214101"/>
    <lineage>
        <taxon>Bacteria</taxon>
        <taxon>Bacillati</taxon>
        <taxon>Actinomycetota</taxon>
        <taxon>Actinomycetes</taxon>
        <taxon>Kitasatosporales</taxon>
        <taxon>Streptomycetaceae</taxon>
        <taxon>Streptomyces</taxon>
    </lineage>
</organism>
<gene>
    <name evidence="1" type="ORF">BN159_1378</name>
</gene>
<dbReference type="Proteomes" id="UP000008043">
    <property type="component" value="Chromosome"/>
</dbReference>
<protein>
    <recommendedName>
        <fullName evidence="3">DUF2716 domain-containing protein</fullName>
    </recommendedName>
</protein>
<evidence type="ECO:0000313" key="1">
    <source>
        <dbReference type="EMBL" id="CCK25757.1"/>
    </source>
</evidence>
<dbReference type="eggNOG" id="COG0454">
    <property type="taxonomic scope" value="Bacteria"/>
</dbReference>
<proteinExistence type="predicted"/>
<dbReference type="InterPro" id="IPR020323">
    <property type="entry name" value="DUF2716"/>
</dbReference>
<dbReference type="AlphaFoldDB" id="K4QXU8"/>
<dbReference type="EMBL" id="HE971709">
    <property type="protein sequence ID" value="CCK25757.1"/>
    <property type="molecule type" value="Genomic_DNA"/>
</dbReference>
<keyword evidence="2" id="KW-1185">Reference proteome</keyword>
<accession>K4QXU8</accession>
<evidence type="ECO:0000313" key="2">
    <source>
        <dbReference type="Proteomes" id="UP000008043"/>
    </source>
</evidence>
<sequence length="411" mass="46451">MYDTQIRGRVPEVFGVVAERDGPLVRVHYGTHGVVDHGDLSEVEDLAGLVRRSQQDFAERVEPVTWNAYSHDGPRLAQALLDAGFTPGTPRSLLIADVNDVPTTDVELRTYWAGLPPKDEDRILRLAEAAPEQRRPVSELEFGMDVQALWHYNRLLDLVWLEKVHGTEFTSIGGISGPRRELLHAAAAWKGRRAWLQPPTRYVVAEASGDLVPVHLAAGFQEIAEVTTYRWAPPGEPARERPSKQLFSDPEHDEIWRRFEKRFEVTYETAYDGITEPPGSVTWHMEAIEDWRDPLLRQVEAAIARGLRACGHRGDRLYRLKWYINGTVCDPTRVGGPGQPPWPGYSYLPDENVIQVSWDLRMGTYGNFREESLCVFGAELVAEVEEELTELLGTVLRRDGRPVGNVWTFGP</sequence>
<name>K4QXU8_STRDJ</name>
<evidence type="ECO:0008006" key="3">
    <source>
        <dbReference type="Google" id="ProtNLM"/>
    </source>
</evidence>
<dbReference type="PATRIC" id="fig|1214101.3.peg.1395"/>
<dbReference type="HOGENOM" id="CLU_712977_0_0_11"/>
<dbReference type="STRING" id="1214101.BN159_1378"/>